<dbReference type="EMBL" id="FKIF01000010">
    <property type="protein sequence ID" value="SAI74572.1"/>
    <property type="molecule type" value="Genomic_DNA"/>
</dbReference>
<gene>
    <name evidence="1" type="ORF">SAMEA3906486_05288</name>
</gene>
<sequence>MTYATPTELLVRFDPDEIAQRADRQMPRLVTDEMLRTAAADGDLSGFTDAERAAIARAMEKIGRALDDARNTIDGYLTGRYKLPLAPVPQVLTRIACELARFYLYDDQLTDPVKMRYEANIKFLRDVAAGVLQLGVDADSGAAPAGGAEALLFTSGRVWDRRKSGGFL</sequence>
<dbReference type="Proteomes" id="UP000076848">
    <property type="component" value="Unassembled WGS sequence"/>
</dbReference>
<evidence type="ECO:0000313" key="2">
    <source>
        <dbReference type="Proteomes" id="UP000076848"/>
    </source>
</evidence>
<keyword evidence="2" id="KW-1185">Reference proteome</keyword>
<reference evidence="1 2" key="1">
    <citation type="submission" date="2016-04" db="EMBL/GenBank/DDBJ databases">
        <authorList>
            <consortium name="Pathogen Informatics"/>
        </authorList>
    </citation>
    <scope>NUCLEOTIDE SEQUENCE [LARGE SCALE GENOMIC DNA]</scope>
    <source>
        <strain evidence="1 2">H050680373</strain>
    </source>
</reference>
<dbReference type="RefSeq" id="WP_066133994.1">
    <property type="nucleotide sequence ID" value="NZ_FKIF01000010.1"/>
</dbReference>
<organism evidence="1 2">
    <name type="scientific">Bordetella ansorpii</name>
    <dbReference type="NCBI Taxonomy" id="288768"/>
    <lineage>
        <taxon>Bacteria</taxon>
        <taxon>Pseudomonadati</taxon>
        <taxon>Pseudomonadota</taxon>
        <taxon>Betaproteobacteria</taxon>
        <taxon>Burkholderiales</taxon>
        <taxon>Alcaligenaceae</taxon>
        <taxon>Bordetella</taxon>
    </lineage>
</organism>
<dbReference type="STRING" id="288768.SAMEA3906486_05288"/>
<evidence type="ECO:0000313" key="1">
    <source>
        <dbReference type="EMBL" id="SAI74572.1"/>
    </source>
</evidence>
<protein>
    <submittedName>
        <fullName evidence="1">Mu-like prophage protein gp36</fullName>
    </submittedName>
</protein>
<name>A0A157SVS7_9BORD</name>
<dbReference type="AlphaFoldDB" id="A0A157SVS7"/>
<dbReference type="InterPro" id="IPR009752">
    <property type="entry name" value="Phage_Mu_GpJ"/>
</dbReference>
<proteinExistence type="predicted"/>
<accession>A0A157SVS7</accession>
<dbReference type="Pfam" id="PF07030">
    <property type="entry name" value="Phage_Mu_Gp36"/>
    <property type="match status" value="1"/>
</dbReference>
<dbReference type="OrthoDB" id="9812088at2"/>